<dbReference type="PROSITE" id="PS50110">
    <property type="entry name" value="RESPONSE_REGULATORY"/>
    <property type="match status" value="1"/>
</dbReference>
<evidence type="ECO:0000256" key="4">
    <source>
        <dbReference type="PROSITE-ProRule" id="PRU00169"/>
    </source>
</evidence>
<dbReference type="CDD" id="cd17569">
    <property type="entry name" value="REC_HupR-like"/>
    <property type="match status" value="1"/>
</dbReference>
<name>A0A845LCC8_HELGE</name>
<dbReference type="SUPFAM" id="SSF52172">
    <property type="entry name" value="CheY-like"/>
    <property type="match status" value="1"/>
</dbReference>
<dbReference type="InterPro" id="IPR011006">
    <property type="entry name" value="CheY-like_superfamily"/>
</dbReference>
<evidence type="ECO:0000256" key="1">
    <source>
        <dbReference type="ARBA" id="ARBA00018672"/>
    </source>
</evidence>
<dbReference type="EMBL" id="WXEX01000017">
    <property type="protein sequence ID" value="MZP44477.1"/>
    <property type="molecule type" value="Genomic_DNA"/>
</dbReference>
<dbReference type="PANTHER" id="PTHR44591:SF19">
    <property type="entry name" value="TWO-COMPONENT RESPONSE REGULATOR-RELATED"/>
    <property type="match status" value="1"/>
</dbReference>
<proteinExistence type="predicted"/>
<sequence>MRKATILIVDDERAILSALQRALRGREFTVVTAEDGQAALEIFAREPVDLIVSDMRMPKGNGCELLRIVKKQYPATLRVIMSGYFEDEEVVKALHDGTCEAFLQKPWERTSLLNSLRQLVGKSRNALTGCRDT</sequence>
<feature type="domain" description="Response regulatory" evidence="5">
    <location>
        <begin position="5"/>
        <end position="120"/>
    </location>
</feature>
<protein>
    <recommendedName>
        <fullName evidence="1">Stage 0 sporulation protein A homolog</fullName>
    </recommendedName>
</protein>
<dbReference type="SMART" id="SM00448">
    <property type="entry name" value="REC"/>
    <property type="match status" value="1"/>
</dbReference>
<dbReference type="InterPro" id="IPR001789">
    <property type="entry name" value="Sig_transdc_resp-reg_receiver"/>
</dbReference>
<evidence type="ECO:0000313" key="7">
    <source>
        <dbReference type="Proteomes" id="UP000471031"/>
    </source>
</evidence>
<accession>A0A845LCC8</accession>
<dbReference type="PANTHER" id="PTHR44591">
    <property type="entry name" value="STRESS RESPONSE REGULATOR PROTEIN 1"/>
    <property type="match status" value="1"/>
</dbReference>
<dbReference type="OrthoDB" id="9808843at2"/>
<keyword evidence="2 4" id="KW-0597">Phosphoprotein</keyword>
<dbReference type="AlphaFoldDB" id="A0A845LCC8"/>
<dbReference type="InterPro" id="IPR050595">
    <property type="entry name" value="Bact_response_regulator"/>
</dbReference>
<comment type="function">
    <text evidence="3">May play the central regulatory role in sporulation. It may be an element of the effector pathway responsible for the activation of sporulation genes in response to nutritional stress. Spo0A may act in concert with spo0H (a sigma factor) to control the expression of some genes that are critical to the sporulation process.</text>
</comment>
<dbReference type="Pfam" id="PF00072">
    <property type="entry name" value="Response_reg"/>
    <property type="match status" value="1"/>
</dbReference>
<evidence type="ECO:0000313" key="6">
    <source>
        <dbReference type="EMBL" id="MZP44477.1"/>
    </source>
</evidence>
<evidence type="ECO:0000259" key="5">
    <source>
        <dbReference type="PROSITE" id="PS50110"/>
    </source>
</evidence>
<comment type="caution">
    <text evidence="6">The sequence shown here is derived from an EMBL/GenBank/DDBJ whole genome shotgun (WGS) entry which is preliminary data.</text>
</comment>
<feature type="modified residue" description="4-aspartylphosphate" evidence="4">
    <location>
        <position position="54"/>
    </location>
</feature>
<organism evidence="6 7">
    <name type="scientific">Heliomicrobium gestii</name>
    <name type="common">Heliobacterium gestii</name>
    <dbReference type="NCBI Taxonomy" id="2699"/>
    <lineage>
        <taxon>Bacteria</taxon>
        <taxon>Bacillati</taxon>
        <taxon>Bacillota</taxon>
        <taxon>Clostridia</taxon>
        <taxon>Eubacteriales</taxon>
        <taxon>Heliobacteriaceae</taxon>
        <taxon>Heliomicrobium</taxon>
    </lineage>
</organism>
<dbReference type="GO" id="GO:0000160">
    <property type="term" value="P:phosphorelay signal transduction system"/>
    <property type="evidence" value="ECO:0007669"/>
    <property type="project" value="InterPro"/>
</dbReference>
<dbReference type="Gene3D" id="3.40.50.2300">
    <property type="match status" value="1"/>
</dbReference>
<evidence type="ECO:0000256" key="2">
    <source>
        <dbReference type="ARBA" id="ARBA00022553"/>
    </source>
</evidence>
<reference evidence="6 7" key="1">
    <citation type="submission" date="2020-01" db="EMBL/GenBank/DDBJ databases">
        <title>Whole genome sequence of Heliobacterium gestii DSM 11169.</title>
        <authorList>
            <person name="Kyndt J.A."/>
            <person name="Meyer T.E."/>
        </authorList>
    </citation>
    <scope>NUCLEOTIDE SEQUENCE [LARGE SCALE GENOMIC DNA]</scope>
    <source>
        <strain evidence="6 7">DSM 11169</strain>
    </source>
</reference>
<evidence type="ECO:0000256" key="3">
    <source>
        <dbReference type="ARBA" id="ARBA00024867"/>
    </source>
</evidence>
<dbReference type="RefSeq" id="WP_161263045.1">
    <property type="nucleotide sequence ID" value="NZ_JAFBDC010000018.1"/>
</dbReference>
<dbReference type="Proteomes" id="UP000471031">
    <property type="component" value="Unassembled WGS sequence"/>
</dbReference>
<keyword evidence="7" id="KW-1185">Reference proteome</keyword>
<gene>
    <name evidence="6" type="ORF">GTO89_15705</name>
</gene>